<dbReference type="Pfam" id="PF01545">
    <property type="entry name" value="Cation_efflux"/>
    <property type="match status" value="1"/>
</dbReference>
<feature type="transmembrane region" description="Helical" evidence="6">
    <location>
        <begin position="89"/>
        <end position="109"/>
    </location>
</feature>
<feature type="domain" description="Cation efflux protein transmembrane" evidence="7">
    <location>
        <begin position="90"/>
        <end position="264"/>
    </location>
</feature>
<keyword evidence="3" id="KW-0406">Ion transport</keyword>
<feature type="transmembrane region" description="Helical" evidence="6">
    <location>
        <begin position="115"/>
        <end position="137"/>
    </location>
</feature>
<keyword evidence="2 6" id="KW-0812">Transmembrane</keyword>
<dbReference type="KEGG" id="phs:C2L64_35925"/>
<keyword evidence="3" id="KW-0862">Zinc</keyword>
<evidence type="ECO:0000256" key="1">
    <source>
        <dbReference type="ARBA" id="ARBA00004141"/>
    </source>
</evidence>
<evidence type="ECO:0000313" key="8">
    <source>
        <dbReference type="EMBL" id="AUT73721.1"/>
    </source>
</evidence>
<evidence type="ECO:0000256" key="4">
    <source>
        <dbReference type="ARBA" id="ARBA00022989"/>
    </source>
</evidence>
<comment type="subcellular location">
    <subcellularLocation>
        <location evidence="1">Membrane</location>
        <topology evidence="1">Multi-pass membrane protein</topology>
    </subcellularLocation>
</comment>
<gene>
    <name evidence="8" type="ORF">C2L64_35925</name>
</gene>
<dbReference type="Proteomes" id="UP000236649">
    <property type="component" value="Chromosome 3"/>
</dbReference>
<evidence type="ECO:0000256" key="6">
    <source>
        <dbReference type="SAM" id="Phobius"/>
    </source>
</evidence>
<evidence type="ECO:0000256" key="5">
    <source>
        <dbReference type="ARBA" id="ARBA00023136"/>
    </source>
</evidence>
<dbReference type="GO" id="GO:0005886">
    <property type="term" value="C:plasma membrane"/>
    <property type="evidence" value="ECO:0007669"/>
    <property type="project" value="TreeGrafter"/>
</dbReference>
<evidence type="ECO:0000256" key="2">
    <source>
        <dbReference type="ARBA" id="ARBA00022692"/>
    </source>
</evidence>
<keyword evidence="3" id="KW-0864">Zinc transport</keyword>
<evidence type="ECO:0000256" key="3">
    <source>
        <dbReference type="ARBA" id="ARBA00022906"/>
    </source>
</evidence>
<evidence type="ECO:0000259" key="7">
    <source>
        <dbReference type="Pfam" id="PF01545"/>
    </source>
</evidence>
<protein>
    <submittedName>
        <fullName evidence="8">Cation transporter</fullName>
    </submittedName>
</protein>
<keyword evidence="4 6" id="KW-1133">Transmembrane helix</keyword>
<dbReference type="InterPro" id="IPR050681">
    <property type="entry name" value="CDF/SLC30A"/>
</dbReference>
<feature type="transmembrane region" description="Helical" evidence="6">
    <location>
        <begin position="176"/>
        <end position="195"/>
    </location>
</feature>
<keyword evidence="3" id="KW-0813">Transport</keyword>
<evidence type="ECO:0000313" key="9">
    <source>
        <dbReference type="Proteomes" id="UP000236649"/>
    </source>
</evidence>
<dbReference type="PANTHER" id="PTHR11562:SF17">
    <property type="entry name" value="RE54080P-RELATED"/>
    <property type="match status" value="1"/>
</dbReference>
<keyword evidence="5 6" id="KW-0472">Membrane</keyword>
<dbReference type="GO" id="GO:0005385">
    <property type="term" value="F:zinc ion transmembrane transporter activity"/>
    <property type="evidence" value="ECO:0007669"/>
    <property type="project" value="TreeGrafter"/>
</dbReference>
<dbReference type="AlphaFoldDB" id="A0AAN1MNS1"/>
<dbReference type="Gene3D" id="1.20.1510.10">
    <property type="entry name" value="Cation efflux protein transmembrane domain"/>
    <property type="match status" value="1"/>
</dbReference>
<accession>A0AAN1MNS1</accession>
<dbReference type="EMBL" id="CP026107">
    <property type="protein sequence ID" value="AUT73721.1"/>
    <property type="molecule type" value="Genomic_DNA"/>
</dbReference>
<feature type="transmembrane region" description="Helical" evidence="6">
    <location>
        <begin position="149"/>
        <end position="170"/>
    </location>
</feature>
<reference evidence="8 9" key="1">
    <citation type="submission" date="2018-01" db="EMBL/GenBank/DDBJ databases">
        <title>Species boundaries and ecological features among Paraburkholderia terrae DSMZ17804T, P. hospita DSMZ17164T and P. caribensis DSMZ13236T.</title>
        <authorList>
            <person name="Pratama A.A."/>
        </authorList>
    </citation>
    <scope>NUCLEOTIDE SEQUENCE [LARGE SCALE GENOMIC DNA]</scope>
    <source>
        <strain evidence="8 9">DSM 17164</strain>
    </source>
</reference>
<dbReference type="InterPro" id="IPR027469">
    <property type="entry name" value="Cation_efflux_TMD_sf"/>
</dbReference>
<dbReference type="InterPro" id="IPR058533">
    <property type="entry name" value="Cation_efflux_TM"/>
</dbReference>
<sequence length="272" mass="29054">MRQGASATSVQSKARLRVKVFSCGLRACRVCGLQVAIVDFKPTRRSATAFDVHQWPLALRSGFIPWKRRTTWGVCSQARAQTDEERKTLRVALALNLAMFVIGTTAGLLAQSSGLLADALDMLADATAYAIGLLAVTRSPVFKHRSARLSGVLLLLLGTGILLDVGRRALGGAEPVGSVMMVFALLSLAVNVTVLRRLSRYCTGEVHPRATYLFTRADVVANLGVCVSGAIVGITGSRWADLVAGLLIGAYVVREAAEILRDSRDESKATTA</sequence>
<organism evidence="8 9">
    <name type="scientific">Paraburkholderia hospita</name>
    <dbReference type="NCBI Taxonomy" id="169430"/>
    <lineage>
        <taxon>Bacteria</taxon>
        <taxon>Pseudomonadati</taxon>
        <taxon>Pseudomonadota</taxon>
        <taxon>Betaproteobacteria</taxon>
        <taxon>Burkholderiales</taxon>
        <taxon>Burkholderiaceae</taxon>
        <taxon>Paraburkholderia</taxon>
    </lineage>
</organism>
<dbReference type="PANTHER" id="PTHR11562">
    <property type="entry name" value="CATION EFFLUX PROTEIN/ ZINC TRANSPORTER"/>
    <property type="match status" value="1"/>
</dbReference>
<dbReference type="SUPFAM" id="SSF161111">
    <property type="entry name" value="Cation efflux protein transmembrane domain-like"/>
    <property type="match status" value="1"/>
</dbReference>
<proteinExistence type="predicted"/>
<name>A0AAN1MNS1_9BURK</name>